<organism evidence="12 13">
    <name type="scientific">Nocardia cyriacigeorgica</name>
    <dbReference type="NCBI Taxonomy" id="135487"/>
    <lineage>
        <taxon>Bacteria</taxon>
        <taxon>Bacillati</taxon>
        <taxon>Actinomycetota</taxon>
        <taxon>Actinomycetes</taxon>
        <taxon>Mycobacteriales</taxon>
        <taxon>Nocardiaceae</taxon>
        <taxon>Nocardia</taxon>
    </lineage>
</organism>
<evidence type="ECO:0000259" key="11">
    <source>
        <dbReference type="PROSITE" id="PS51296"/>
    </source>
</evidence>
<keyword evidence="10" id="KW-0732">Signal</keyword>
<comment type="caution">
    <text evidence="12">The sequence shown here is derived from an EMBL/GenBank/DDBJ whole genome shotgun (WGS) entry which is preliminary data.</text>
</comment>
<dbReference type="AlphaFoldDB" id="A0A5R8PCW8"/>
<name>A0A5R8PCW8_9NOCA</name>
<feature type="signal peptide" evidence="10">
    <location>
        <begin position="1"/>
        <end position="21"/>
    </location>
</feature>
<evidence type="ECO:0000256" key="10">
    <source>
        <dbReference type="SAM" id="SignalP"/>
    </source>
</evidence>
<evidence type="ECO:0000256" key="9">
    <source>
        <dbReference type="ARBA" id="ARBA00034078"/>
    </source>
</evidence>
<dbReference type="InterPro" id="IPR017941">
    <property type="entry name" value="Rieske_2Fe-2S"/>
</dbReference>
<feature type="domain" description="Rieske" evidence="11">
    <location>
        <begin position="41"/>
        <end position="133"/>
    </location>
</feature>
<dbReference type="PROSITE" id="PS51296">
    <property type="entry name" value="RIESKE"/>
    <property type="match status" value="1"/>
</dbReference>
<keyword evidence="5" id="KW-0408">Iron</keyword>
<proteinExistence type="predicted"/>
<dbReference type="InterPro" id="IPR005805">
    <property type="entry name" value="Rieske_Fe-S_prot_C"/>
</dbReference>
<keyword evidence="6" id="KW-0411">Iron-sulfur</keyword>
<dbReference type="GO" id="GO:0004497">
    <property type="term" value="F:monooxygenase activity"/>
    <property type="evidence" value="ECO:0007669"/>
    <property type="project" value="UniProtKB-ARBA"/>
</dbReference>
<dbReference type="GO" id="GO:0016705">
    <property type="term" value="F:oxidoreductase activity, acting on paired donors, with incorporation or reduction of molecular oxygen"/>
    <property type="evidence" value="ECO:0007669"/>
    <property type="project" value="UniProtKB-ARBA"/>
</dbReference>
<evidence type="ECO:0000256" key="7">
    <source>
        <dbReference type="ARBA" id="ARBA00023157"/>
    </source>
</evidence>
<gene>
    <name evidence="12" type="ORF">FEK35_16730</name>
</gene>
<dbReference type="InterPro" id="IPR014349">
    <property type="entry name" value="Rieske_Fe-S_prot"/>
</dbReference>
<evidence type="ECO:0000256" key="4">
    <source>
        <dbReference type="ARBA" id="ARBA00022723"/>
    </source>
</evidence>
<sequence length="134" mass="13676">MSSHLPAPSRRVLLGTAGALAAGAATGCGSGQASDDRSAEPFTVNMADIPVGGGTVFPERATVVTQPQPGQFRAFSAICPHRGCAVTTVDDDAIICPCHGSRFRTSDGAVTNGPAEQPLEPRTITATATELRIS</sequence>
<protein>
    <recommendedName>
        <fullName evidence="2">Cytochrome bc1 complex Rieske iron-sulfur subunit</fullName>
    </recommendedName>
    <alternativeName>
        <fullName evidence="8">Cytochrome bc1 reductase complex subunit QcrA</fullName>
    </alternativeName>
</protein>
<evidence type="ECO:0000256" key="8">
    <source>
        <dbReference type="ARBA" id="ARBA00029586"/>
    </source>
</evidence>
<dbReference type="GO" id="GO:0016020">
    <property type="term" value="C:membrane"/>
    <property type="evidence" value="ECO:0007669"/>
    <property type="project" value="InterPro"/>
</dbReference>
<evidence type="ECO:0000313" key="13">
    <source>
        <dbReference type="Proteomes" id="UP000308349"/>
    </source>
</evidence>
<evidence type="ECO:0000256" key="2">
    <source>
        <dbReference type="ARBA" id="ARBA00015816"/>
    </source>
</evidence>
<dbReference type="CDD" id="cd03467">
    <property type="entry name" value="Rieske"/>
    <property type="match status" value="1"/>
</dbReference>
<dbReference type="GO" id="GO:0046872">
    <property type="term" value="F:metal ion binding"/>
    <property type="evidence" value="ECO:0007669"/>
    <property type="project" value="UniProtKB-KW"/>
</dbReference>
<dbReference type="PROSITE" id="PS51318">
    <property type="entry name" value="TAT"/>
    <property type="match status" value="1"/>
</dbReference>
<reference evidence="12 13" key="1">
    <citation type="submission" date="2019-05" db="EMBL/GenBank/DDBJ databases">
        <title>Genomes sequences of two Nocardia cyriacigeorgica environmental isolates, type strains Nocardia asteroides ATCC 19247 and Nocardia cyriacigeorgica DSM 44484.</title>
        <authorList>
            <person name="Vautrin F."/>
            <person name="Bergeron E."/>
            <person name="Dubost A."/>
            <person name="Abrouk D."/>
            <person name="Rodriguez Nava V."/>
            <person name="Pujic P."/>
        </authorList>
    </citation>
    <scope>NUCLEOTIDE SEQUENCE [LARGE SCALE GENOMIC DNA]</scope>
    <source>
        <strain evidence="12 13">EML 1456</strain>
    </source>
</reference>
<dbReference type="GO" id="GO:0051537">
    <property type="term" value="F:2 iron, 2 sulfur cluster binding"/>
    <property type="evidence" value="ECO:0007669"/>
    <property type="project" value="UniProtKB-KW"/>
</dbReference>
<dbReference type="PRINTS" id="PR00162">
    <property type="entry name" value="RIESKE"/>
</dbReference>
<evidence type="ECO:0000256" key="6">
    <source>
        <dbReference type="ARBA" id="ARBA00023014"/>
    </source>
</evidence>
<evidence type="ECO:0000256" key="3">
    <source>
        <dbReference type="ARBA" id="ARBA00022714"/>
    </source>
</evidence>
<dbReference type="OrthoDB" id="25106at2"/>
<evidence type="ECO:0000313" key="12">
    <source>
        <dbReference type="EMBL" id="TLG08824.1"/>
    </source>
</evidence>
<dbReference type="EMBL" id="VBUU01000016">
    <property type="protein sequence ID" value="TLG08824.1"/>
    <property type="molecule type" value="Genomic_DNA"/>
</dbReference>
<dbReference type="Proteomes" id="UP000308349">
    <property type="component" value="Unassembled WGS sequence"/>
</dbReference>
<evidence type="ECO:0000256" key="5">
    <source>
        <dbReference type="ARBA" id="ARBA00023004"/>
    </source>
</evidence>
<dbReference type="PANTHER" id="PTHR10134">
    <property type="entry name" value="CYTOCHROME B-C1 COMPLEX SUBUNIT RIESKE, MITOCHONDRIAL"/>
    <property type="match status" value="1"/>
</dbReference>
<dbReference type="Gene3D" id="2.102.10.10">
    <property type="entry name" value="Rieske [2Fe-2S] iron-sulphur domain"/>
    <property type="match status" value="1"/>
</dbReference>
<dbReference type="Pfam" id="PF00355">
    <property type="entry name" value="Rieske"/>
    <property type="match status" value="1"/>
</dbReference>
<keyword evidence="7" id="KW-1015">Disulfide bond</keyword>
<evidence type="ECO:0000256" key="1">
    <source>
        <dbReference type="ARBA" id="ARBA00002494"/>
    </source>
</evidence>
<dbReference type="InterPro" id="IPR036922">
    <property type="entry name" value="Rieske_2Fe-2S_sf"/>
</dbReference>
<dbReference type="InterPro" id="IPR006311">
    <property type="entry name" value="TAT_signal"/>
</dbReference>
<feature type="chain" id="PRO_5039313893" description="Cytochrome bc1 complex Rieske iron-sulfur subunit" evidence="10">
    <location>
        <begin position="22"/>
        <end position="134"/>
    </location>
</feature>
<dbReference type="SUPFAM" id="SSF50022">
    <property type="entry name" value="ISP domain"/>
    <property type="match status" value="1"/>
</dbReference>
<keyword evidence="3" id="KW-0001">2Fe-2S</keyword>
<comment type="function">
    <text evidence="1">Iron-sulfur subunit of the cytochrome bc1 complex, an essential component of the respiratory electron transport chain required for ATP synthesis. The bc1 complex catalyzes the oxidation of menaquinol and the reduction of cytochrome c in the respiratory chain. The bc1 complex operates through a Q-cycle mechanism that couples electron transfer to generation of the proton gradient that drives ATP synthesis.</text>
</comment>
<comment type="cofactor">
    <cofactor evidence="9">
        <name>[2Fe-2S] cluster</name>
        <dbReference type="ChEBI" id="CHEBI:190135"/>
    </cofactor>
</comment>
<keyword evidence="4" id="KW-0479">Metal-binding</keyword>
<accession>A0A5R8PCW8</accession>